<sequence length="196" mass="23457">MLHASLVAHRAAAEATAASTSYRRQEKLRLYRCLLKGAYRFPMRSRREVVTEEVRSTFRDPSHEQLSERDIDYRLVLGWERAKSITKYAENMHWFHSRDEVTKEMMYFSQERDRKRAAEMRHFNEVGDIRCKTEEVTAFKSTYYNVHPDYHLKIGQKPLTHSRDVWRARGQYGSDVGGPRQRFFVRRFKAMFPQGW</sequence>
<name>A0A836H3H9_9TRYP</name>
<dbReference type="Pfam" id="PF13232">
    <property type="entry name" value="Complex1_LYR_1"/>
    <property type="match status" value="1"/>
</dbReference>
<comment type="caution">
    <text evidence="2">The sequence shown here is derived from an EMBL/GenBank/DDBJ whole genome shotgun (WGS) entry which is preliminary data.</text>
</comment>
<keyword evidence="3" id="KW-1185">Reference proteome</keyword>
<organism evidence="2 3">
    <name type="scientific">Leishmania martiniquensis</name>
    <dbReference type="NCBI Taxonomy" id="1580590"/>
    <lineage>
        <taxon>Eukaryota</taxon>
        <taxon>Discoba</taxon>
        <taxon>Euglenozoa</taxon>
        <taxon>Kinetoplastea</taxon>
        <taxon>Metakinetoplastina</taxon>
        <taxon>Trypanosomatida</taxon>
        <taxon>Trypanosomatidae</taxon>
        <taxon>Leishmaniinae</taxon>
        <taxon>Leishmania</taxon>
    </lineage>
</organism>
<accession>A0A836H3H9</accession>
<dbReference type="AlphaFoldDB" id="A0A836H3H9"/>
<evidence type="ECO:0000313" key="2">
    <source>
        <dbReference type="EMBL" id="KAG5484089.1"/>
    </source>
</evidence>
<dbReference type="KEGG" id="lmat:92515890"/>
<evidence type="ECO:0000313" key="3">
    <source>
        <dbReference type="Proteomes" id="UP000673552"/>
    </source>
</evidence>
<dbReference type="Proteomes" id="UP000673552">
    <property type="component" value="Chromosome 13"/>
</dbReference>
<dbReference type="GeneID" id="92515890"/>
<evidence type="ECO:0000259" key="1">
    <source>
        <dbReference type="Pfam" id="PF13232"/>
    </source>
</evidence>
<dbReference type="EMBL" id="JAFEUZ010000013">
    <property type="protein sequence ID" value="KAG5484089.1"/>
    <property type="molecule type" value="Genomic_DNA"/>
</dbReference>
<dbReference type="InterPro" id="IPR008011">
    <property type="entry name" value="Complex1_LYR_dom"/>
</dbReference>
<reference evidence="2 3" key="1">
    <citation type="submission" date="2021-03" db="EMBL/GenBank/DDBJ databases">
        <title>Leishmania (Mundinia) martiniquensis Genome sequencing and assembly.</title>
        <authorList>
            <person name="Almutairi H."/>
            <person name="Gatherer D."/>
        </authorList>
    </citation>
    <scope>NUCLEOTIDE SEQUENCE [LARGE SCALE GENOMIC DNA]</scope>
    <source>
        <strain evidence="2">LSCM1</strain>
    </source>
</reference>
<gene>
    <name evidence="2" type="ORF">LSCM1_05944</name>
</gene>
<dbReference type="OrthoDB" id="268984at2759"/>
<feature type="domain" description="Complex 1 LYR protein" evidence="1">
    <location>
        <begin position="25"/>
        <end position="121"/>
    </location>
</feature>
<protein>
    <recommendedName>
        <fullName evidence="1">Complex 1 LYR protein domain-containing protein</fullName>
    </recommendedName>
</protein>
<proteinExistence type="predicted"/>
<dbReference type="RefSeq" id="XP_067180329.1">
    <property type="nucleotide sequence ID" value="XM_067323378.1"/>
</dbReference>